<dbReference type="EMBL" id="JACJVO010000024">
    <property type="protein sequence ID" value="MBB6733023.1"/>
    <property type="molecule type" value="Genomic_DNA"/>
</dbReference>
<dbReference type="Pfam" id="PF00072">
    <property type="entry name" value="Response_reg"/>
    <property type="match status" value="1"/>
</dbReference>
<keyword evidence="7" id="KW-0804">Transcription</keyword>
<evidence type="ECO:0000256" key="5">
    <source>
        <dbReference type="ARBA" id="ARBA00023015"/>
    </source>
</evidence>
<reference evidence="11 12" key="1">
    <citation type="submission" date="2020-08" db="EMBL/GenBank/DDBJ databases">
        <title>Cohnella phylogeny.</title>
        <authorList>
            <person name="Dunlap C."/>
        </authorList>
    </citation>
    <scope>NUCLEOTIDE SEQUENCE [LARGE SCALE GENOMIC DNA]</scope>
    <source>
        <strain evidence="11 12">CBP 2801</strain>
    </source>
</reference>
<evidence type="ECO:0000259" key="9">
    <source>
        <dbReference type="PROSITE" id="PS01124"/>
    </source>
</evidence>
<dbReference type="InterPro" id="IPR018060">
    <property type="entry name" value="HTH_AraC"/>
</dbReference>
<dbReference type="Gene3D" id="3.40.50.2300">
    <property type="match status" value="1"/>
</dbReference>
<keyword evidence="12" id="KW-1185">Reference proteome</keyword>
<name>A0A7X0SSE8_9BACL</name>
<evidence type="ECO:0000256" key="4">
    <source>
        <dbReference type="ARBA" id="ARBA00023012"/>
    </source>
</evidence>
<dbReference type="PANTHER" id="PTHR42713:SF3">
    <property type="entry name" value="TRANSCRIPTIONAL REGULATORY PROTEIN HPTR"/>
    <property type="match status" value="1"/>
</dbReference>
<dbReference type="AlphaFoldDB" id="A0A7X0SSE8"/>
<dbReference type="SMART" id="SM00448">
    <property type="entry name" value="REC"/>
    <property type="match status" value="1"/>
</dbReference>
<dbReference type="Gene3D" id="1.10.10.60">
    <property type="entry name" value="Homeodomain-like"/>
    <property type="match status" value="1"/>
</dbReference>
<evidence type="ECO:0000256" key="8">
    <source>
        <dbReference type="PROSITE-ProRule" id="PRU00169"/>
    </source>
</evidence>
<proteinExistence type="predicted"/>
<feature type="domain" description="HTH araC/xylS-type" evidence="9">
    <location>
        <begin position="357"/>
        <end position="456"/>
    </location>
</feature>
<protein>
    <submittedName>
        <fullName evidence="11">Response regulator</fullName>
    </submittedName>
</protein>
<dbReference type="GO" id="GO:0003700">
    <property type="term" value="F:DNA-binding transcription factor activity"/>
    <property type="evidence" value="ECO:0007669"/>
    <property type="project" value="InterPro"/>
</dbReference>
<evidence type="ECO:0000259" key="10">
    <source>
        <dbReference type="PROSITE" id="PS50110"/>
    </source>
</evidence>
<dbReference type="InterPro" id="IPR051552">
    <property type="entry name" value="HptR"/>
</dbReference>
<dbReference type="PROSITE" id="PS50110">
    <property type="entry name" value="RESPONSE_REGULATORY"/>
    <property type="match status" value="1"/>
</dbReference>
<dbReference type="GO" id="GO:0005737">
    <property type="term" value="C:cytoplasm"/>
    <property type="evidence" value="ECO:0007669"/>
    <property type="project" value="UniProtKB-SubCell"/>
</dbReference>
<dbReference type="SUPFAM" id="SSF52172">
    <property type="entry name" value="CheY-like"/>
    <property type="match status" value="1"/>
</dbReference>
<gene>
    <name evidence="11" type="ORF">H7C18_19075</name>
</gene>
<evidence type="ECO:0000256" key="1">
    <source>
        <dbReference type="ARBA" id="ARBA00004496"/>
    </source>
</evidence>
<dbReference type="GO" id="GO:0043565">
    <property type="term" value="F:sequence-specific DNA binding"/>
    <property type="evidence" value="ECO:0007669"/>
    <property type="project" value="InterPro"/>
</dbReference>
<feature type="modified residue" description="4-aspartylphosphate" evidence="8">
    <location>
        <position position="55"/>
    </location>
</feature>
<evidence type="ECO:0000256" key="2">
    <source>
        <dbReference type="ARBA" id="ARBA00022490"/>
    </source>
</evidence>
<dbReference type="Pfam" id="PF12833">
    <property type="entry name" value="HTH_18"/>
    <property type="match status" value="1"/>
</dbReference>
<keyword evidence="6" id="KW-0238">DNA-binding</keyword>
<organism evidence="11 12">
    <name type="scientific">Cohnella zeiphila</name>
    <dbReference type="NCBI Taxonomy" id="2761120"/>
    <lineage>
        <taxon>Bacteria</taxon>
        <taxon>Bacillati</taxon>
        <taxon>Bacillota</taxon>
        <taxon>Bacilli</taxon>
        <taxon>Bacillales</taxon>
        <taxon>Paenibacillaceae</taxon>
        <taxon>Cohnella</taxon>
    </lineage>
</organism>
<dbReference type="InterPro" id="IPR009057">
    <property type="entry name" value="Homeodomain-like_sf"/>
</dbReference>
<dbReference type="CDD" id="cd17536">
    <property type="entry name" value="REC_YesN-like"/>
    <property type="match status" value="1"/>
</dbReference>
<dbReference type="RefSeq" id="WP_185130686.1">
    <property type="nucleotide sequence ID" value="NZ_JACJVO010000024.1"/>
</dbReference>
<keyword evidence="3 8" id="KW-0597">Phosphoprotein</keyword>
<dbReference type="PANTHER" id="PTHR42713">
    <property type="entry name" value="HISTIDINE KINASE-RELATED"/>
    <property type="match status" value="1"/>
</dbReference>
<evidence type="ECO:0000256" key="7">
    <source>
        <dbReference type="ARBA" id="ARBA00023163"/>
    </source>
</evidence>
<dbReference type="SMART" id="SM00342">
    <property type="entry name" value="HTH_ARAC"/>
    <property type="match status" value="1"/>
</dbReference>
<keyword evidence="5" id="KW-0805">Transcription regulation</keyword>
<dbReference type="InterPro" id="IPR011006">
    <property type="entry name" value="CheY-like_superfamily"/>
</dbReference>
<dbReference type="Proteomes" id="UP000564644">
    <property type="component" value="Unassembled WGS sequence"/>
</dbReference>
<evidence type="ECO:0000313" key="11">
    <source>
        <dbReference type="EMBL" id="MBB6733023.1"/>
    </source>
</evidence>
<evidence type="ECO:0000256" key="6">
    <source>
        <dbReference type="ARBA" id="ARBA00023125"/>
    </source>
</evidence>
<evidence type="ECO:0000313" key="12">
    <source>
        <dbReference type="Proteomes" id="UP000564644"/>
    </source>
</evidence>
<comment type="subcellular location">
    <subcellularLocation>
        <location evidence="1">Cytoplasm</location>
    </subcellularLocation>
</comment>
<dbReference type="InterPro" id="IPR001789">
    <property type="entry name" value="Sig_transdc_resp-reg_receiver"/>
</dbReference>
<sequence>MIKALVVDDEKRVRKGFISLANWASYGIRIVGEAKDGASALEALGQEPIDLMFVDIGMPGMSGFELIEQARGRYPGTKSVILTCHHEFDYVQEALRLGAIDYIVKTLLNKNNVDETMHRIAKRYAWETRDAAPVRAAAFETGVVFVPLRKSSRTDALHDGVPSSHSLRPLSGGLWLAPGEGKSHADWLRDLPAYVTADWQAVQAVSVTGMARREAESLISSRLPSYLFYLPVAETAARVALEDLKRLDPPSESELAAAEDAWRELKWLIFTEDWKRFIEWVEARRIDPDRLRRFAGEIACEWAGLLGWEPEGASFEAELRQMRRWEPLKGWFSKAALRVQQRMAELSLSREVFFSLVRAIRYMKDHLGEELSQDDIARRVGMSRSYFSQCFKKFAGGELFGDTLRKLRIDRARELLVRSELPVREVAGRVGFVDEKYFSRVFRDKLGCLPSELRKTTGAGGGEGR</sequence>
<accession>A0A7X0SSE8</accession>
<keyword evidence="2" id="KW-0963">Cytoplasm</keyword>
<comment type="caution">
    <text evidence="11">The sequence shown here is derived from an EMBL/GenBank/DDBJ whole genome shotgun (WGS) entry which is preliminary data.</text>
</comment>
<dbReference type="SUPFAM" id="SSF46689">
    <property type="entry name" value="Homeodomain-like"/>
    <property type="match status" value="2"/>
</dbReference>
<dbReference type="GO" id="GO:0000160">
    <property type="term" value="P:phosphorelay signal transduction system"/>
    <property type="evidence" value="ECO:0007669"/>
    <property type="project" value="UniProtKB-KW"/>
</dbReference>
<keyword evidence="4" id="KW-0902">Two-component regulatory system</keyword>
<feature type="domain" description="Response regulatory" evidence="10">
    <location>
        <begin position="3"/>
        <end position="120"/>
    </location>
</feature>
<evidence type="ECO:0000256" key="3">
    <source>
        <dbReference type="ARBA" id="ARBA00022553"/>
    </source>
</evidence>
<dbReference type="PROSITE" id="PS01124">
    <property type="entry name" value="HTH_ARAC_FAMILY_2"/>
    <property type="match status" value="1"/>
</dbReference>